<dbReference type="PANTHER" id="PTHR25462">
    <property type="entry name" value="BONUS, ISOFORM C-RELATED"/>
    <property type="match status" value="1"/>
</dbReference>
<organism evidence="3 4">
    <name type="scientific">Crassostrea virginica</name>
    <name type="common">Eastern oyster</name>
    <dbReference type="NCBI Taxonomy" id="6565"/>
    <lineage>
        <taxon>Eukaryota</taxon>
        <taxon>Metazoa</taxon>
        <taxon>Spiralia</taxon>
        <taxon>Lophotrochozoa</taxon>
        <taxon>Mollusca</taxon>
        <taxon>Bivalvia</taxon>
        <taxon>Autobranchia</taxon>
        <taxon>Pteriomorphia</taxon>
        <taxon>Ostreida</taxon>
        <taxon>Ostreoidea</taxon>
        <taxon>Ostreidae</taxon>
        <taxon>Crassostrea</taxon>
    </lineage>
</organism>
<gene>
    <name evidence="4" type="primary">LOC111110774</name>
</gene>
<feature type="domain" description="B box-type" evidence="2">
    <location>
        <begin position="59"/>
        <end position="94"/>
    </location>
</feature>
<dbReference type="Proteomes" id="UP000694844">
    <property type="component" value="Chromosome 9"/>
</dbReference>
<dbReference type="SUPFAM" id="SSF63829">
    <property type="entry name" value="Calcium-dependent phosphotriesterase"/>
    <property type="match status" value="1"/>
</dbReference>
<keyword evidence="3" id="KW-1185">Reference proteome</keyword>
<protein>
    <submittedName>
        <fullName evidence="4">Uncharacterized protein LOC111110774</fullName>
    </submittedName>
</protein>
<dbReference type="CDD" id="cd19756">
    <property type="entry name" value="Bbox2"/>
    <property type="match status" value="1"/>
</dbReference>
<dbReference type="GO" id="GO:0061630">
    <property type="term" value="F:ubiquitin protein ligase activity"/>
    <property type="evidence" value="ECO:0007669"/>
    <property type="project" value="TreeGrafter"/>
</dbReference>
<dbReference type="InterPro" id="IPR011042">
    <property type="entry name" value="6-blade_b-propeller_TolB-like"/>
</dbReference>
<dbReference type="Gene3D" id="3.30.160.60">
    <property type="entry name" value="Classic Zinc Finger"/>
    <property type="match status" value="1"/>
</dbReference>
<keyword evidence="1" id="KW-0862">Zinc</keyword>
<dbReference type="KEGG" id="cvn:111110774"/>
<keyword evidence="1" id="KW-0479">Metal-binding</keyword>
<dbReference type="GO" id="GO:0006513">
    <property type="term" value="P:protein monoubiquitination"/>
    <property type="evidence" value="ECO:0007669"/>
    <property type="project" value="TreeGrafter"/>
</dbReference>
<dbReference type="RefSeq" id="XP_022303093.1">
    <property type="nucleotide sequence ID" value="XM_022447385.1"/>
</dbReference>
<name>A0A8B8BIJ3_CRAVI</name>
<accession>A0A8B8BIJ3</accession>
<dbReference type="SUPFAM" id="SSF57845">
    <property type="entry name" value="B-box zinc-binding domain"/>
    <property type="match status" value="1"/>
</dbReference>
<evidence type="ECO:0000259" key="2">
    <source>
        <dbReference type="PROSITE" id="PS50119"/>
    </source>
</evidence>
<dbReference type="PROSITE" id="PS50119">
    <property type="entry name" value="ZF_BBOX"/>
    <property type="match status" value="2"/>
</dbReference>
<dbReference type="InterPro" id="IPR000315">
    <property type="entry name" value="Znf_B-box"/>
</dbReference>
<proteinExistence type="predicted"/>
<evidence type="ECO:0000256" key="1">
    <source>
        <dbReference type="PROSITE-ProRule" id="PRU00024"/>
    </source>
</evidence>
<dbReference type="Gene3D" id="2.120.10.30">
    <property type="entry name" value="TolB, C-terminal domain"/>
    <property type="match status" value="1"/>
</dbReference>
<feature type="domain" description="B box-type" evidence="2">
    <location>
        <begin position="5"/>
        <end position="49"/>
    </location>
</feature>
<dbReference type="GO" id="GO:0008270">
    <property type="term" value="F:zinc ion binding"/>
    <property type="evidence" value="ECO:0007669"/>
    <property type="project" value="UniProtKB-KW"/>
</dbReference>
<sequence length="575" mass="66352">MNSAVNAKFCKCNEEGAEYFCHTCHNHYCRKCQQEHATNLDTKHHSNTLYRNISSHVPNKKETCSIHLECTYQKFCESCNIPICGLCKGHRKHKKLELLTAYESKQRQMKEQIFKIRCDTIYQFQIILTELKDDIKHCLKEKEELMSAMIVMSRKIKNEMDKALGHSRYHKDLHSCSSQLERIKKHINKIQYYEQIQERLIKRPVKFLKFIKTLRPPSMEDTPSFALHGLLSMTPDINVKDLIKPLTKIKMIKKDKRCLKNSKLLKVILPVNVISSYVITDVDRCHHISCVTPDRVWVNDGNSLILADTTTGVTLKRLPILRNLSCVGLHSVNSERELIYIENFSTVNKYCNDMTTKTILKMKKRRNSDWLLLCLYCSPSSGDLLIGKKRCDINESKIARYNKQGKLTQTIQNDKNGKALYKFPRCITENNNGDVVVSDIIDESHGAVVVTDRYGRRRFSYTGHPPGSKLLPLGICTDALSNILVCDLKTQFVHVIEENGKFFSTWGPLELDKSGRKLTTIPYSLSYDVNTHLLWVGSGHGNVVSAFRYIHRHPHLTDKIELFEKDDKSRDQQTT</sequence>
<dbReference type="AlphaFoldDB" id="A0A8B8BIJ3"/>
<dbReference type="InterPro" id="IPR047153">
    <property type="entry name" value="TRIM45/56/19-like"/>
</dbReference>
<keyword evidence="1" id="KW-0863">Zinc-finger</keyword>
<dbReference type="PANTHER" id="PTHR25462:SF229">
    <property type="entry name" value="TRANSCRIPTION INTERMEDIARY FACTOR 1-BETA"/>
    <property type="match status" value="1"/>
</dbReference>
<dbReference type="GeneID" id="111110774"/>
<reference evidence="4" key="1">
    <citation type="submission" date="2025-08" db="UniProtKB">
        <authorList>
            <consortium name="RefSeq"/>
        </authorList>
    </citation>
    <scope>IDENTIFICATION</scope>
    <source>
        <tissue evidence="4">Whole sample</tissue>
    </source>
</reference>
<evidence type="ECO:0000313" key="4">
    <source>
        <dbReference type="RefSeq" id="XP_022303093.1"/>
    </source>
</evidence>
<dbReference type="OrthoDB" id="6110133at2759"/>
<evidence type="ECO:0000313" key="3">
    <source>
        <dbReference type="Proteomes" id="UP000694844"/>
    </source>
</evidence>